<name>A0ABW2T7X1_9ACTN</name>
<dbReference type="PANTHER" id="PTHR30136:SF24">
    <property type="entry name" value="HTH-TYPE TRANSCRIPTIONAL REPRESSOR ALLR"/>
    <property type="match status" value="1"/>
</dbReference>
<proteinExistence type="predicted"/>
<dbReference type="InterPro" id="IPR036388">
    <property type="entry name" value="WH-like_DNA-bd_sf"/>
</dbReference>
<reference evidence="6" key="1">
    <citation type="journal article" date="2019" name="Int. J. Syst. Evol. Microbiol.">
        <title>The Global Catalogue of Microorganisms (GCM) 10K type strain sequencing project: providing services to taxonomists for standard genome sequencing and annotation.</title>
        <authorList>
            <consortium name="The Broad Institute Genomics Platform"/>
            <consortium name="The Broad Institute Genome Sequencing Center for Infectious Disease"/>
            <person name="Wu L."/>
            <person name="Ma J."/>
        </authorList>
    </citation>
    <scope>NUCLEOTIDE SEQUENCE [LARGE SCALE GENOMIC DNA]</scope>
    <source>
        <strain evidence="6">JCM 10083</strain>
    </source>
</reference>
<evidence type="ECO:0000313" key="6">
    <source>
        <dbReference type="Proteomes" id="UP001596514"/>
    </source>
</evidence>
<keyword evidence="6" id="KW-1185">Reference proteome</keyword>
<dbReference type="SUPFAM" id="SSF55781">
    <property type="entry name" value="GAF domain-like"/>
    <property type="match status" value="1"/>
</dbReference>
<evidence type="ECO:0000256" key="3">
    <source>
        <dbReference type="ARBA" id="ARBA00023163"/>
    </source>
</evidence>
<accession>A0ABW2T7X1</accession>
<evidence type="ECO:0000256" key="1">
    <source>
        <dbReference type="ARBA" id="ARBA00023015"/>
    </source>
</evidence>
<dbReference type="SUPFAM" id="SSF46785">
    <property type="entry name" value="Winged helix' DNA-binding domain"/>
    <property type="match status" value="1"/>
</dbReference>
<dbReference type="Gene3D" id="3.30.450.40">
    <property type="match status" value="1"/>
</dbReference>
<comment type="caution">
    <text evidence="5">The sequence shown here is derived from an EMBL/GenBank/DDBJ whole genome shotgun (WGS) entry which is preliminary data.</text>
</comment>
<dbReference type="InterPro" id="IPR036390">
    <property type="entry name" value="WH_DNA-bd_sf"/>
</dbReference>
<dbReference type="InterPro" id="IPR005471">
    <property type="entry name" value="Tscrpt_reg_IclR_N"/>
</dbReference>
<dbReference type="InterPro" id="IPR029016">
    <property type="entry name" value="GAF-like_dom_sf"/>
</dbReference>
<dbReference type="Gene3D" id="1.10.10.10">
    <property type="entry name" value="Winged helix-like DNA-binding domain superfamily/Winged helix DNA-binding domain"/>
    <property type="match status" value="1"/>
</dbReference>
<protein>
    <submittedName>
        <fullName evidence="5">IclR family transcriptional regulator</fullName>
    </submittedName>
</protein>
<dbReference type="Proteomes" id="UP001596514">
    <property type="component" value="Unassembled WGS sequence"/>
</dbReference>
<feature type="domain" description="IclR-ED" evidence="4">
    <location>
        <begin position="74"/>
        <end position="254"/>
    </location>
</feature>
<keyword evidence="1" id="KW-0805">Transcription regulation</keyword>
<dbReference type="Pfam" id="PF09339">
    <property type="entry name" value="HTH_IclR"/>
    <property type="match status" value="1"/>
</dbReference>
<evidence type="ECO:0000313" key="5">
    <source>
        <dbReference type="EMBL" id="MFC7604683.1"/>
    </source>
</evidence>
<dbReference type="PANTHER" id="PTHR30136">
    <property type="entry name" value="HELIX-TURN-HELIX TRANSCRIPTIONAL REGULATOR, ICLR FAMILY"/>
    <property type="match status" value="1"/>
</dbReference>
<dbReference type="PROSITE" id="PS51078">
    <property type="entry name" value="ICLR_ED"/>
    <property type="match status" value="1"/>
</dbReference>
<keyword evidence="2" id="KW-0238">DNA-binding</keyword>
<dbReference type="RefSeq" id="WP_343970456.1">
    <property type="nucleotide sequence ID" value="NZ_BAAAGK010000087.1"/>
</dbReference>
<evidence type="ECO:0000256" key="2">
    <source>
        <dbReference type="ARBA" id="ARBA00023125"/>
    </source>
</evidence>
<dbReference type="InterPro" id="IPR014757">
    <property type="entry name" value="Tscrpt_reg_IclR_C"/>
</dbReference>
<dbReference type="Pfam" id="PF01614">
    <property type="entry name" value="IclR_C"/>
    <property type="match status" value="1"/>
</dbReference>
<evidence type="ECO:0000259" key="4">
    <source>
        <dbReference type="PROSITE" id="PS51078"/>
    </source>
</evidence>
<dbReference type="InterPro" id="IPR050707">
    <property type="entry name" value="HTH_MetabolicPath_Reg"/>
</dbReference>
<organism evidence="5 6">
    <name type="scientific">Streptosporangium amethystogenes subsp. fukuiense</name>
    <dbReference type="NCBI Taxonomy" id="698418"/>
    <lineage>
        <taxon>Bacteria</taxon>
        <taxon>Bacillati</taxon>
        <taxon>Actinomycetota</taxon>
        <taxon>Actinomycetes</taxon>
        <taxon>Streptosporangiales</taxon>
        <taxon>Streptosporangiaceae</taxon>
        <taxon>Streptosporangium</taxon>
    </lineage>
</organism>
<sequence>MTEQSAHRVSGAGSGRKLLQTLLCFTEAHPTWTVADLAAELDLATTSTYRYVALLREVGLLDRASGKSYRVTDLALNLGRACEAARAPLTEAALPVITRVRDEIDETVLIARSGGEAAYCVERAESRRPVRLQFDKGQPMPLHAGSMSRILLASMSRAERASILAGVLPGLPPARAALLSDEELDRTRLRGWTESFEEVDEGIWGTAAAITSHGAVVASIGTAAPIFRTDRARRDRMIELVRAAASEISLTLSAD</sequence>
<keyword evidence="3" id="KW-0804">Transcription</keyword>
<gene>
    <name evidence="5" type="ORF">ACFQVD_31705</name>
</gene>
<dbReference type="EMBL" id="JBHTEE010000001">
    <property type="protein sequence ID" value="MFC7604683.1"/>
    <property type="molecule type" value="Genomic_DNA"/>
</dbReference>
<dbReference type="SMART" id="SM00346">
    <property type="entry name" value="HTH_ICLR"/>
    <property type="match status" value="1"/>
</dbReference>